<proteinExistence type="inferred from homology"/>
<dbReference type="Pfam" id="PF00150">
    <property type="entry name" value="Cellulase"/>
    <property type="match status" value="1"/>
</dbReference>
<dbReference type="Proteomes" id="UP000064967">
    <property type="component" value="Chromosome"/>
</dbReference>
<keyword evidence="7" id="KW-1185">Reference proteome</keyword>
<evidence type="ECO:0000313" key="7">
    <source>
        <dbReference type="Proteomes" id="UP000064967"/>
    </source>
</evidence>
<sequence>MTVQALLASACNDKSGSVLSNESAQTTSPTEPEGEGPSTSPGTTPSTEDPSTDPDASTPEGDAGDTTDAAPEPDAETPSPEPPAPEPPAPETPTSVIPSGPMPFRGVNLAGGEFGSAIPGKDGVDYKFPNNGEIDYFVGKGMNTFRFGFLWERLQPTANGEFVDAYIKQIDGLVAHATEKKAFSILNPHNFARYYGNTVGSSSVPNSAFADLWRRLATRFKDNPYVMFNLVNEPHDMSTDVWVSAANAAIAAIRGTGAKNTIIAPGNAWTGAHSWTQNWYGTANSVAMLNITDPANNTLIEVHQYLDSASSGGGACVSGTIGSERMKAFVAWLRANNKKGFLGEFAGINSSTCQSAVTDMMNYMMQNTDVLQGWLWWAAGPGWGEYSLTIEPKNGQDRPQMSWISPFLAR</sequence>
<name>A0A0K1Q512_9BACT</name>
<dbReference type="InterPro" id="IPR018087">
    <property type="entry name" value="Glyco_hydro_5_CS"/>
</dbReference>
<evidence type="ECO:0000256" key="3">
    <source>
        <dbReference type="RuleBase" id="RU361153"/>
    </source>
</evidence>
<dbReference type="PROSITE" id="PS00659">
    <property type="entry name" value="GLYCOSYL_HYDROL_F5"/>
    <property type="match status" value="1"/>
</dbReference>
<keyword evidence="1 3" id="KW-0378">Hydrolase</keyword>
<dbReference type="PANTHER" id="PTHR34142">
    <property type="entry name" value="ENDO-BETA-1,4-GLUCANASE A"/>
    <property type="match status" value="1"/>
</dbReference>
<gene>
    <name evidence="6" type="ORF">AKJ09_07481</name>
</gene>
<accession>A0A0K1Q512</accession>
<protein>
    <submittedName>
        <fullName evidence="6">Cellulase</fullName>
    </submittedName>
</protein>
<feature type="compositionally biased region" description="Low complexity" evidence="4">
    <location>
        <begin position="26"/>
        <end position="78"/>
    </location>
</feature>
<evidence type="ECO:0000256" key="2">
    <source>
        <dbReference type="ARBA" id="ARBA00023295"/>
    </source>
</evidence>
<feature type="compositionally biased region" description="Pro residues" evidence="4">
    <location>
        <begin position="79"/>
        <end position="91"/>
    </location>
</feature>
<dbReference type="PANTHER" id="PTHR34142:SF1">
    <property type="entry name" value="GLYCOSIDE HYDROLASE FAMILY 5 DOMAIN-CONTAINING PROTEIN"/>
    <property type="match status" value="1"/>
</dbReference>
<dbReference type="InterPro" id="IPR001547">
    <property type="entry name" value="Glyco_hydro_5"/>
</dbReference>
<evidence type="ECO:0000259" key="5">
    <source>
        <dbReference type="Pfam" id="PF00150"/>
    </source>
</evidence>
<dbReference type="GO" id="GO:0004553">
    <property type="term" value="F:hydrolase activity, hydrolyzing O-glycosyl compounds"/>
    <property type="evidence" value="ECO:0007669"/>
    <property type="project" value="InterPro"/>
</dbReference>
<evidence type="ECO:0000256" key="4">
    <source>
        <dbReference type="SAM" id="MobiDB-lite"/>
    </source>
</evidence>
<feature type="compositionally biased region" description="Polar residues" evidence="4">
    <location>
        <begin position="12"/>
        <end position="25"/>
    </location>
</feature>
<feature type="region of interest" description="Disordered" evidence="4">
    <location>
        <begin position="1"/>
        <end position="104"/>
    </location>
</feature>
<reference evidence="6 7" key="1">
    <citation type="submission" date="2015-08" db="EMBL/GenBank/DDBJ databases">
        <authorList>
            <person name="Babu N.S."/>
            <person name="Beckwith C.J."/>
            <person name="Beseler K.G."/>
            <person name="Brison A."/>
            <person name="Carone J.V."/>
            <person name="Caskin T.P."/>
            <person name="Diamond M."/>
            <person name="Durham M.E."/>
            <person name="Foxe J.M."/>
            <person name="Go M."/>
            <person name="Henderson B.A."/>
            <person name="Jones I.B."/>
            <person name="McGettigan J.A."/>
            <person name="Micheletti S.J."/>
            <person name="Nasrallah M.E."/>
            <person name="Ortiz D."/>
            <person name="Piller C.R."/>
            <person name="Privatt S.R."/>
            <person name="Schneider S.L."/>
            <person name="Sharp S."/>
            <person name="Smith T.C."/>
            <person name="Stanton J.D."/>
            <person name="Ullery H.E."/>
            <person name="Wilson R.J."/>
            <person name="Serrano M.G."/>
            <person name="Buck G."/>
            <person name="Lee V."/>
            <person name="Wang Y."/>
            <person name="Carvalho R."/>
            <person name="Voegtly L."/>
            <person name="Shi R."/>
            <person name="Duckworth R."/>
            <person name="Johnson A."/>
            <person name="Loviza R."/>
            <person name="Walstead R."/>
            <person name="Shah Z."/>
            <person name="Kiflezghi M."/>
            <person name="Wade K."/>
            <person name="Ball S.L."/>
            <person name="Bradley K.W."/>
            <person name="Asai D.J."/>
            <person name="Bowman C.A."/>
            <person name="Russell D.A."/>
            <person name="Pope W.H."/>
            <person name="Jacobs-Sera D."/>
            <person name="Hendrix R.W."/>
            <person name="Hatfull G.F."/>
        </authorList>
    </citation>
    <scope>NUCLEOTIDE SEQUENCE [LARGE SCALE GENOMIC DNA]</scope>
    <source>
        <strain evidence="6 7">DSM 27648</strain>
    </source>
</reference>
<dbReference type="STRING" id="1391654.AKJ09_07481"/>
<dbReference type="AlphaFoldDB" id="A0A0K1Q512"/>
<comment type="similarity">
    <text evidence="3">Belongs to the glycosyl hydrolase 5 (cellulase A) family.</text>
</comment>
<dbReference type="SUPFAM" id="SSF51445">
    <property type="entry name" value="(Trans)glycosidases"/>
    <property type="match status" value="1"/>
</dbReference>
<evidence type="ECO:0000256" key="1">
    <source>
        <dbReference type="ARBA" id="ARBA00022801"/>
    </source>
</evidence>
<dbReference type="Gene3D" id="3.20.20.80">
    <property type="entry name" value="Glycosidases"/>
    <property type="match status" value="1"/>
</dbReference>
<organism evidence="6 7">
    <name type="scientific">Labilithrix luteola</name>
    <dbReference type="NCBI Taxonomy" id="1391654"/>
    <lineage>
        <taxon>Bacteria</taxon>
        <taxon>Pseudomonadati</taxon>
        <taxon>Myxococcota</taxon>
        <taxon>Polyangia</taxon>
        <taxon>Polyangiales</taxon>
        <taxon>Labilitrichaceae</taxon>
        <taxon>Labilithrix</taxon>
    </lineage>
</organism>
<dbReference type="GO" id="GO:0009251">
    <property type="term" value="P:glucan catabolic process"/>
    <property type="evidence" value="ECO:0007669"/>
    <property type="project" value="TreeGrafter"/>
</dbReference>
<keyword evidence="2 3" id="KW-0326">Glycosidase</keyword>
<feature type="domain" description="Glycoside hydrolase family 5" evidence="5">
    <location>
        <begin position="126"/>
        <end position="379"/>
    </location>
</feature>
<dbReference type="InterPro" id="IPR017853">
    <property type="entry name" value="GH"/>
</dbReference>
<dbReference type="KEGG" id="llu:AKJ09_07481"/>
<evidence type="ECO:0000313" key="6">
    <source>
        <dbReference type="EMBL" id="AKV00818.1"/>
    </source>
</evidence>
<dbReference type="EMBL" id="CP012333">
    <property type="protein sequence ID" value="AKV00818.1"/>
    <property type="molecule type" value="Genomic_DNA"/>
</dbReference>